<name>A0A7Y4MSF1_MYXXA</name>
<dbReference type="RefSeq" id="WP_171442614.1">
    <property type="nucleotide sequence ID" value="NZ_JABFNS010000054.1"/>
</dbReference>
<gene>
    <name evidence="6" type="ORF">HNV28_19285</name>
</gene>
<proteinExistence type="predicted"/>
<dbReference type="InterPro" id="IPR050469">
    <property type="entry name" value="Diguanylate_Cyclase"/>
</dbReference>
<dbReference type="InterPro" id="IPR029787">
    <property type="entry name" value="Nucleotide_cyclase"/>
</dbReference>
<evidence type="ECO:0000313" key="6">
    <source>
        <dbReference type="EMBL" id="NOJ80445.1"/>
    </source>
</evidence>
<dbReference type="EC" id="2.7.7.65" evidence="1"/>
<dbReference type="PROSITE" id="PS50887">
    <property type="entry name" value="GGDEF"/>
    <property type="match status" value="1"/>
</dbReference>
<feature type="domain" description="GGDEF" evidence="5">
    <location>
        <begin position="179"/>
        <end position="312"/>
    </location>
</feature>
<dbReference type="PANTHER" id="PTHR45138:SF9">
    <property type="entry name" value="DIGUANYLATE CYCLASE DGCM-RELATED"/>
    <property type="match status" value="1"/>
</dbReference>
<dbReference type="SUPFAM" id="SSF55073">
    <property type="entry name" value="Nucleotide cyclase"/>
    <property type="match status" value="1"/>
</dbReference>
<evidence type="ECO:0000259" key="4">
    <source>
        <dbReference type="PROSITE" id="PS50110"/>
    </source>
</evidence>
<dbReference type="InterPro" id="IPR043128">
    <property type="entry name" value="Rev_trsase/Diguanyl_cyclase"/>
</dbReference>
<reference evidence="6 7" key="1">
    <citation type="submission" date="2020-05" db="EMBL/GenBank/DDBJ databases">
        <authorList>
            <person name="Whitworth D."/>
        </authorList>
    </citation>
    <scope>NUCLEOTIDE SEQUENCE [LARGE SCALE GENOMIC DNA]</scope>
    <source>
        <strain evidence="6 7">AM005</strain>
    </source>
</reference>
<dbReference type="AlphaFoldDB" id="A0A7Y4MSF1"/>
<dbReference type="Gene3D" id="3.30.70.270">
    <property type="match status" value="1"/>
</dbReference>
<evidence type="ECO:0000256" key="2">
    <source>
        <dbReference type="ARBA" id="ARBA00034247"/>
    </source>
</evidence>
<comment type="caution">
    <text evidence="6">The sequence shown here is derived from an EMBL/GenBank/DDBJ whole genome shotgun (WGS) entry which is preliminary data.</text>
</comment>
<evidence type="ECO:0000313" key="7">
    <source>
        <dbReference type="Proteomes" id="UP000533080"/>
    </source>
</evidence>
<dbReference type="NCBIfam" id="TIGR00254">
    <property type="entry name" value="GGDEF"/>
    <property type="match status" value="1"/>
</dbReference>
<dbReference type="GO" id="GO:0052621">
    <property type="term" value="F:diguanylate cyclase activity"/>
    <property type="evidence" value="ECO:0007669"/>
    <property type="project" value="UniProtKB-EC"/>
</dbReference>
<dbReference type="Pfam" id="PF00990">
    <property type="entry name" value="GGDEF"/>
    <property type="match status" value="1"/>
</dbReference>
<evidence type="ECO:0000256" key="3">
    <source>
        <dbReference type="PROSITE-ProRule" id="PRU00169"/>
    </source>
</evidence>
<dbReference type="SUPFAM" id="SSF52172">
    <property type="entry name" value="CheY-like"/>
    <property type="match status" value="1"/>
</dbReference>
<organism evidence="6 7">
    <name type="scientific">Myxococcus xanthus</name>
    <dbReference type="NCBI Taxonomy" id="34"/>
    <lineage>
        <taxon>Bacteria</taxon>
        <taxon>Pseudomonadati</taxon>
        <taxon>Myxococcota</taxon>
        <taxon>Myxococcia</taxon>
        <taxon>Myxococcales</taxon>
        <taxon>Cystobacterineae</taxon>
        <taxon>Myxococcaceae</taxon>
        <taxon>Myxococcus</taxon>
    </lineage>
</organism>
<sequence>MKSPFCGDTVNSRPFTLLVVDDSQSTLPRLARALGPEDFALRITAHGPEVPRLAREVSLVVLCPGEDAQASVGSLERLMPEEGPVGPPVVLVAPPEPRGLWLEALRRGAEVVLDPWSPDELVARVHRALAVQARMESLAAQVSELQRLSSTDGLTGLHNHRHFQERLREEFRRAQRYDDSLSLILLDLDYFKEINDKYGHSAGDGVLREVAAALTRGVRETDLVARYGGEEFAVLLPRTHLTGALTVAERVRRELRALRLEVSDSLQVTASLGVSSFPHRTVLTPEQLLLTADEALYQAKRDGRDRICLHPQLPVGPLGT</sequence>
<comment type="catalytic activity">
    <reaction evidence="2">
        <text>2 GTP = 3',3'-c-di-GMP + 2 diphosphate</text>
        <dbReference type="Rhea" id="RHEA:24898"/>
        <dbReference type="ChEBI" id="CHEBI:33019"/>
        <dbReference type="ChEBI" id="CHEBI:37565"/>
        <dbReference type="ChEBI" id="CHEBI:58805"/>
        <dbReference type="EC" id="2.7.7.65"/>
    </reaction>
</comment>
<comment type="caution">
    <text evidence="3">Lacks conserved residue(s) required for the propagation of feature annotation.</text>
</comment>
<evidence type="ECO:0000256" key="1">
    <source>
        <dbReference type="ARBA" id="ARBA00012528"/>
    </source>
</evidence>
<evidence type="ECO:0000259" key="5">
    <source>
        <dbReference type="PROSITE" id="PS50887"/>
    </source>
</evidence>
<dbReference type="EMBL" id="JABFNT010000058">
    <property type="protein sequence ID" value="NOJ80445.1"/>
    <property type="molecule type" value="Genomic_DNA"/>
</dbReference>
<feature type="domain" description="Response regulatory" evidence="4">
    <location>
        <begin position="16"/>
        <end position="129"/>
    </location>
</feature>
<dbReference type="InterPro" id="IPR000160">
    <property type="entry name" value="GGDEF_dom"/>
</dbReference>
<dbReference type="InterPro" id="IPR001789">
    <property type="entry name" value="Sig_transdc_resp-reg_receiver"/>
</dbReference>
<accession>A0A7Y4MSF1</accession>
<dbReference type="PANTHER" id="PTHR45138">
    <property type="entry name" value="REGULATORY COMPONENTS OF SENSORY TRANSDUCTION SYSTEM"/>
    <property type="match status" value="1"/>
</dbReference>
<protein>
    <recommendedName>
        <fullName evidence="1">diguanylate cyclase</fullName>
        <ecNumber evidence="1">2.7.7.65</ecNumber>
    </recommendedName>
</protein>
<dbReference type="FunFam" id="3.30.70.270:FF:000001">
    <property type="entry name" value="Diguanylate cyclase domain protein"/>
    <property type="match status" value="1"/>
</dbReference>
<dbReference type="InterPro" id="IPR011006">
    <property type="entry name" value="CheY-like_superfamily"/>
</dbReference>
<dbReference type="GO" id="GO:0000160">
    <property type="term" value="P:phosphorelay signal transduction system"/>
    <property type="evidence" value="ECO:0007669"/>
    <property type="project" value="InterPro"/>
</dbReference>
<dbReference type="Proteomes" id="UP000533080">
    <property type="component" value="Unassembled WGS sequence"/>
</dbReference>
<dbReference type="CDD" id="cd01949">
    <property type="entry name" value="GGDEF"/>
    <property type="match status" value="1"/>
</dbReference>
<dbReference type="PROSITE" id="PS50110">
    <property type="entry name" value="RESPONSE_REGULATORY"/>
    <property type="match status" value="1"/>
</dbReference>
<dbReference type="SMART" id="SM00267">
    <property type="entry name" value="GGDEF"/>
    <property type="match status" value="1"/>
</dbReference>